<name>A0ABR1PG49_DIAER</name>
<gene>
    <name evidence="2" type="ORF">SLS63_003524</name>
</gene>
<dbReference type="PANTHER" id="PTHR42937">
    <property type="match status" value="1"/>
</dbReference>
<proteinExistence type="predicted"/>
<evidence type="ECO:0000259" key="1">
    <source>
        <dbReference type="Pfam" id="PF00291"/>
    </source>
</evidence>
<comment type="caution">
    <text evidence="2">The sequence shown here is derived from an EMBL/GenBank/DDBJ whole genome shotgun (WGS) entry which is preliminary data.</text>
</comment>
<dbReference type="Gene3D" id="3.40.50.1100">
    <property type="match status" value="2"/>
</dbReference>
<feature type="domain" description="Tryptophan synthase beta chain-like PALP" evidence="1">
    <location>
        <begin position="34"/>
        <end position="372"/>
    </location>
</feature>
<reference evidence="2 3" key="1">
    <citation type="submission" date="2024-02" db="EMBL/GenBank/DDBJ databases">
        <title>De novo assembly and annotation of 12 fungi associated with fruit tree decline syndrome in Ontario, Canada.</title>
        <authorList>
            <person name="Sulman M."/>
            <person name="Ellouze W."/>
            <person name="Ilyukhin E."/>
        </authorList>
    </citation>
    <scope>NUCLEOTIDE SEQUENCE [LARGE SCALE GENOMIC DNA]</scope>
    <source>
        <strain evidence="2 3">M169</strain>
    </source>
</reference>
<dbReference type="InterPro" id="IPR001926">
    <property type="entry name" value="TrpB-like_PALP"/>
</dbReference>
<keyword evidence="3" id="KW-1185">Reference proteome</keyword>
<evidence type="ECO:0000313" key="3">
    <source>
        <dbReference type="Proteomes" id="UP001430848"/>
    </source>
</evidence>
<dbReference type="Pfam" id="PF00291">
    <property type="entry name" value="PALP"/>
    <property type="match status" value="1"/>
</dbReference>
<protein>
    <recommendedName>
        <fullName evidence="1">Tryptophan synthase beta chain-like PALP domain-containing protein</fullName>
    </recommendedName>
</protein>
<dbReference type="InterPro" id="IPR036052">
    <property type="entry name" value="TrpB-like_PALP_sf"/>
</dbReference>
<dbReference type="SUPFAM" id="SSF53686">
    <property type="entry name" value="Tryptophan synthase beta subunit-like PLP-dependent enzymes"/>
    <property type="match status" value="1"/>
</dbReference>
<accession>A0ABR1PG49</accession>
<evidence type="ECO:0000313" key="2">
    <source>
        <dbReference type="EMBL" id="KAK7736006.1"/>
    </source>
</evidence>
<dbReference type="EMBL" id="JAKNSF020000011">
    <property type="protein sequence ID" value="KAK7736006.1"/>
    <property type="molecule type" value="Genomic_DNA"/>
</dbReference>
<sequence length="383" mass="40754">MSPIFINKSAAEATVDGQSPSAASAVLAFHQKLPHYEQTPLHPLPQVAKELQLGHVFIKDESSRFGLPSFKILGASWAVFRAVAERLHLDPTAFMEDNHGSEFWARLGTMARAEGLSLVSCTEGNWGRAVSRMAKYIGIPAKIYVPSFMPETTRARIRSEGAELLVVDGSYDDGVAAARAESERNELAIFAMDMGLQGYQTFPGWVVEGYSTMLNESDVQVPKATGGKAATHAFIPVGVGSIAHAVTKHYKKHPLGSQSRASVMTVEPTTAACLRASLEAGQITTVETGDSIMCGMNCGTVSSTAWPTLASGVDADISVTDAEAHAAVTELSTMGLQPGPCGAATLSALRKACSEAREELGFTPDSTVVLFCTEGQREYEIPV</sequence>
<dbReference type="Proteomes" id="UP001430848">
    <property type="component" value="Unassembled WGS sequence"/>
</dbReference>
<organism evidence="2 3">
    <name type="scientific">Diaporthe eres</name>
    <name type="common">Phomopsis oblonga</name>
    <dbReference type="NCBI Taxonomy" id="83184"/>
    <lineage>
        <taxon>Eukaryota</taxon>
        <taxon>Fungi</taxon>
        <taxon>Dikarya</taxon>
        <taxon>Ascomycota</taxon>
        <taxon>Pezizomycotina</taxon>
        <taxon>Sordariomycetes</taxon>
        <taxon>Sordariomycetidae</taxon>
        <taxon>Diaporthales</taxon>
        <taxon>Diaporthaceae</taxon>
        <taxon>Diaporthe</taxon>
        <taxon>Diaporthe eres species complex</taxon>
    </lineage>
</organism>
<dbReference type="PANTHER" id="PTHR42937:SF1">
    <property type="entry name" value="DIAMINOPROPIONATE AMMONIA-LYASE"/>
    <property type="match status" value="1"/>
</dbReference>